<feature type="domain" description="Tyr recombinase" evidence="3">
    <location>
        <begin position="1"/>
        <end position="81"/>
    </location>
</feature>
<dbReference type="InterPro" id="IPR002104">
    <property type="entry name" value="Integrase_catalytic"/>
</dbReference>
<dbReference type="InterPro" id="IPR013762">
    <property type="entry name" value="Integrase-like_cat_sf"/>
</dbReference>
<organism evidence="4 5">
    <name type="scientific">Sorangium atrum</name>
    <dbReference type="NCBI Taxonomy" id="2995308"/>
    <lineage>
        <taxon>Bacteria</taxon>
        <taxon>Pseudomonadati</taxon>
        <taxon>Myxococcota</taxon>
        <taxon>Polyangia</taxon>
        <taxon>Polyangiales</taxon>
        <taxon>Polyangiaceae</taxon>
        <taxon>Sorangium</taxon>
    </lineage>
</organism>
<keyword evidence="1" id="KW-0233">DNA recombination</keyword>
<comment type="caution">
    <text evidence="4">The sequence shown here is derived from an EMBL/GenBank/DDBJ whole genome shotgun (WGS) entry which is preliminary data.</text>
</comment>
<accession>A0ABT5BZW8</accession>
<dbReference type="SUPFAM" id="SSF56349">
    <property type="entry name" value="DNA breaking-rejoining enzymes"/>
    <property type="match status" value="1"/>
</dbReference>
<feature type="region of interest" description="Disordered" evidence="2">
    <location>
        <begin position="1"/>
        <end position="21"/>
    </location>
</feature>
<protein>
    <submittedName>
        <fullName evidence="4">Tyrosine-type recombinase/integrase</fullName>
    </submittedName>
</protein>
<evidence type="ECO:0000256" key="2">
    <source>
        <dbReference type="SAM" id="MobiDB-lite"/>
    </source>
</evidence>
<dbReference type="Pfam" id="PF00589">
    <property type="entry name" value="Phage_integrase"/>
    <property type="match status" value="1"/>
</dbReference>
<evidence type="ECO:0000256" key="1">
    <source>
        <dbReference type="ARBA" id="ARBA00023172"/>
    </source>
</evidence>
<evidence type="ECO:0000313" key="5">
    <source>
        <dbReference type="Proteomes" id="UP001217485"/>
    </source>
</evidence>
<evidence type="ECO:0000259" key="3">
    <source>
        <dbReference type="PROSITE" id="PS51898"/>
    </source>
</evidence>
<proteinExistence type="predicted"/>
<name>A0ABT5BZW8_9BACT</name>
<dbReference type="InterPro" id="IPR011010">
    <property type="entry name" value="DNA_brk_join_enz"/>
</dbReference>
<dbReference type="RefSeq" id="WP_272096707.1">
    <property type="nucleotide sequence ID" value="NZ_JAQNDK010000002.1"/>
</dbReference>
<keyword evidence="5" id="KW-1185">Reference proteome</keyword>
<dbReference type="Proteomes" id="UP001217485">
    <property type="component" value="Unassembled WGS sequence"/>
</dbReference>
<evidence type="ECO:0000313" key="4">
    <source>
        <dbReference type="EMBL" id="MDC0679710.1"/>
    </source>
</evidence>
<dbReference type="PROSITE" id="PS51898">
    <property type="entry name" value="TYR_RECOMBINASE"/>
    <property type="match status" value="1"/>
</dbReference>
<sequence>MASRSKCSPRPDTAYHHDGRQASGLTEHFTCHTLRDSFATHLVEAGTDIRIVQTLLGYKDVRTTVIDTHIIDRGHLGVTNPQSR</sequence>
<gene>
    <name evidence="4" type="ORF">POL72_18350</name>
</gene>
<reference evidence="4 5" key="1">
    <citation type="submission" date="2023-01" db="EMBL/GenBank/DDBJ databases">
        <title>Minimal conservation of predation-associated metabolite biosynthetic gene clusters underscores biosynthetic potential of Myxococcota including descriptions for ten novel species: Archangium lansinium sp. nov., Myxococcus landrumus sp. nov., Nannocystis bai.</title>
        <authorList>
            <person name="Ahearne A."/>
            <person name="Stevens C."/>
            <person name="Dowd S."/>
        </authorList>
    </citation>
    <scope>NUCLEOTIDE SEQUENCE [LARGE SCALE GENOMIC DNA]</scope>
    <source>
        <strain evidence="4 5">WIWO2</strain>
    </source>
</reference>
<dbReference type="EMBL" id="JAQNDK010000002">
    <property type="protein sequence ID" value="MDC0679710.1"/>
    <property type="molecule type" value="Genomic_DNA"/>
</dbReference>
<dbReference type="Gene3D" id="1.10.443.10">
    <property type="entry name" value="Intergrase catalytic core"/>
    <property type="match status" value="1"/>
</dbReference>